<sequence length="174" mass="19986">MVAISNLSILLLGTLAMLASGTTTPAKLTKKQMAQVVDCQVQCIYSKPPFGNKPDFRVDQFMRVKSYGKMPYLVKNMQPIVDPCHDKFVTFHKNITKITEKNFNEYVLCDSKTLTKNEDVYYAKNFNYKKAGFTNKEWTVFRNHTVPGFRRALHNCRGGCRRVHVAHKKVNFKG</sequence>
<evidence type="ECO:0000313" key="2">
    <source>
        <dbReference type="EMBL" id="KAF9995186.1"/>
    </source>
</evidence>
<comment type="caution">
    <text evidence="2">The sequence shown here is derived from an EMBL/GenBank/DDBJ whole genome shotgun (WGS) entry which is preliminary data.</text>
</comment>
<evidence type="ECO:0000256" key="1">
    <source>
        <dbReference type="SAM" id="SignalP"/>
    </source>
</evidence>
<accession>A0A9P6SRZ5</accession>
<keyword evidence="3" id="KW-1185">Reference proteome</keyword>
<reference evidence="2" key="1">
    <citation type="journal article" date="2020" name="Fungal Divers.">
        <title>Resolving the Mortierellaceae phylogeny through synthesis of multi-gene phylogenetics and phylogenomics.</title>
        <authorList>
            <person name="Vandepol N."/>
            <person name="Liber J."/>
            <person name="Desiro A."/>
            <person name="Na H."/>
            <person name="Kennedy M."/>
            <person name="Barry K."/>
            <person name="Grigoriev I.V."/>
            <person name="Miller A.N."/>
            <person name="O'Donnell K."/>
            <person name="Stajich J.E."/>
            <person name="Bonito G."/>
        </authorList>
    </citation>
    <scope>NUCLEOTIDE SEQUENCE</scope>
    <source>
        <strain evidence="2">NRRL 2769</strain>
    </source>
</reference>
<name>A0A9P6SRZ5_9FUNG</name>
<organism evidence="2 3">
    <name type="scientific">Entomortierella chlamydospora</name>
    <dbReference type="NCBI Taxonomy" id="101097"/>
    <lineage>
        <taxon>Eukaryota</taxon>
        <taxon>Fungi</taxon>
        <taxon>Fungi incertae sedis</taxon>
        <taxon>Mucoromycota</taxon>
        <taxon>Mortierellomycotina</taxon>
        <taxon>Mortierellomycetes</taxon>
        <taxon>Mortierellales</taxon>
        <taxon>Mortierellaceae</taxon>
        <taxon>Entomortierella</taxon>
    </lineage>
</organism>
<feature type="signal peptide" evidence="1">
    <location>
        <begin position="1"/>
        <end position="21"/>
    </location>
</feature>
<protein>
    <submittedName>
        <fullName evidence="2">Uncharacterized protein</fullName>
    </submittedName>
</protein>
<keyword evidence="1" id="KW-0732">Signal</keyword>
<evidence type="ECO:0000313" key="3">
    <source>
        <dbReference type="Proteomes" id="UP000703661"/>
    </source>
</evidence>
<dbReference type="Proteomes" id="UP000703661">
    <property type="component" value="Unassembled WGS sequence"/>
</dbReference>
<dbReference type="AlphaFoldDB" id="A0A9P6SRZ5"/>
<proteinExistence type="predicted"/>
<dbReference type="EMBL" id="JAAAID010003906">
    <property type="protein sequence ID" value="KAF9995186.1"/>
    <property type="molecule type" value="Genomic_DNA"/>
</dbReference>
<feature type="chain" id="PRO_5040313572" evidence="1">
    <location>
        <begin position="22"/>
        <end position="174"/>
    </location>
</feature>
<gene>
    <name evidence="2" type="ORF">BGZ80_007581</name>
</gene>